<organism evidence="1">
    <name type="scientific">Thermosporothrix sp. COM3</name>
    <dbReference type="NCBI Taxonomy" id="2490863"/>
    <lineage>
        <taxon>Bacteria</taxon>
        <taxon>Bacillati</taxon>
        <taxon>Chloroflexota</taxon>
        <taxon>Ktedonobacteria</taxon>
        <taxon>Ktedonobacterales</taxon>
        <taxon>Thermosporotrichaceae</taxon>
        <taxon>Thermosporothrix</taxon>
    </lineage>
</organism>
<reference evidence="1" key="1">
    <citation type="submission" date="2018-12" db="EMBL/GenBank/DDBJ databases">
        <title>Novel natural products biosynthetic potential of the class Ktedonobacteria.</title>
        <authorList>
            <person name="Zheng Y."/>
            <person name="Saitou A."/>
            <person name="Wang C.M."/>
            <person name="Toyoda A."/>
            <person name="Minakuchi Y."/>
            <person name="Sekiguchi Y."/>
            <person name="Ueda K."/>
            <person name="Takano H."/>
            <person name="Sakai Y."/>
            <person name="Yokota A."/>
            <person name="Yabe S."/>
        </authorList>
    </citation>
    <scope>NUCLEOTIDE SEQUENCE</scope>
    <source>
        <strain evidence="1">COM3</strain>
    </source>
</reference>
<protein>
    <submittedName>
        <fullName evidence="1">Uncharacterized protein</fullName>
    </submittedName>
</protein>
<sequence length="72" mass="8499">MQYPFSHQLINGTAWFKAGIELKQGHRPEDFLLEQRLLHISFDQGILDLNKAFYIRSVIIYQLLMELKNIHG</sequence>
<evidence type="ECO:0000313" key="1">
    <source>
        <dbReference type="EMBL" id="BBH91649.1"/>
    </source>
</evidence>
<dbReference type="EMBL" id="AP019376">
    <property type="protein sequence ID" value="BBH91649.1"/>
    <property type="molecule type" value="Genomic_DNA"/>
</dbReference>
<name>A0A455SX14_9CHLR</name>
<accession>A0A455SX14</accession>
<dbReference type="AlphaFoldDB" id="A0A455SX14"/>
<proteinExistence type="predicted"/>
<gene>
    <name evidence="1" type="ORF">KTC_64000</name>
</gene>